<evidence type="ECO:0000256" key="1">
    <source>
        <dbReference type="SAM" id="Phobius"/>
    </source>
</evidence>
<evidence type="ECO:0008006" key="4">
    <source>
        <dbReference type="Google" id="ProtNLM"/>
    </source>
</evidence>
<comment type="caution">
    <text evidence="2">The sequence shown here is derived from an EMBL/GenBank/DDBJ whole genome shotgun (WGS) entry which is preliminary data.</text>
</comment>
<dbReference type="RefSeq" id="WP_386721520.1">
    <property type="nucleotide sequence ID" value="NZ_JBHRSZ010000004.1"/>
</dbReference>
<dbReference type="EMBL" id="JBHRSZ010000004">
    <property type="protein sequence ID" value="MFC3151915.1"/>
    <property type="molecule type" value="Genomic_DNA"/>
</dbReference>
<evidence type="ECO:0000313" key="2">
    <source>
        <dbReference type="EMBL" id="MFC3151915.1"/>
    </source>
</evidence>
<keyword evidence="3" id="KW-1185">Reference proteome</keyword>
<keyword evidence="1" id="KW-1133">Transmembrane helix</keyword>
<protein>
    <recommendedName>
        <fullName evidence="4">DUF3551 domain-containing protein</fullName>
    </recommendedName>
</protein>
<name>A0ABV7HHL7_9GAMM</name>
<organism evidence="2 3">
    <name type="scientific">Litoribrevibacter euphylliae</name>
    <dbReference type="NCBI Taxonomy" id="1834034"/>
    <lineage>
        <taxon>Bacteria</taxon>
        <taxon>Pseudomonadati</taxon>
        <taxon>Pseudomonadota</taxon>
        <taxon>Gammaproteobacteria</taxon>
        <taxon>Oceanospirillales</taxon>
        <taxon>Oceanospirillaceae</taxon>
        <taxon>Litoribrevibacter</taxon>
    </lineage>
</organism>
<proteinExistence type="predicted"/>
<evidence type="ECO:0000313" key="3">
    <source>
        <dbReference type="Proteomes" id="UP001595476"/>
    </source>
</evidence>
<sequence length="95" mass="10629">MSKLEVVLGAITISIVATYFFVSDSSFAKDCKNEGGIPIELEYNYCSFTTQQECKEHNGRWLESGLCMNSDGTYLFQVSKLSIEEVLSNESVKPE</sequence>
<accession>A0ABV7HHL7</accession>
<feature type="transmembrane region" description="Helical" evidence="1">
    <location>
        <begin position="6"/>
        <end position="22"/>
    </location>
</feature>
<keyword evidence="1" id="KW-0472">Membrane</keyword>
<dbReference type="Proteomes" id="UP001595476">
    <property type="component" value="Unassembled WGS sequence"/>
</dbReference>
<keyword evidence="1" id="KW-0812">Transmembrane</keyword>
<reference evidence="3" key="1">
    <citation type="journal article" date="2019" name="Int. J. Syst. Evol. Microbiol.">
        <title>The Global Catalogue of Microorganisms (GCM) 10K type strain sequencing project: providing services to taxonomists for standard genome sequencing and annotation.</title>
        <authorList>
            <consortium name="The Broad Institute Genomics Platform"/>
            <consortium name="The Broad Institute Genome Sequencing Center for Infectious Disease"/>
            <person name="Wu L."/>
            <person name="Ma J."/>
        </authorList>
    </citation>
    <scope>NUCLEOTIDE SEQUENCE [LARGE SCALE GENOMIC DNA]</scope>
    <source>
        <strain evidence="3">KCTC 52438</strain>
    </source>
</reference>
<gene>
    <name evidence="2" type="ORF">ACFOEK_12815</name>
</gene>